<proteinExistence type="predicted"/>
<gene>
    <name evidence="1" type="ordered locus">Mflv_4857</name>
</gene>
<sequence length="124" mass="13161">MRIRMLSLGPARSTTSRAAREARAGRRDDLAVTRAAVPDAPNIESQLADGIRLESTRKKLKSNDGDLFVADSPRFAAPKRIFLGSTASRILAGVDVPGDCGAARGLSFVCERALTVVGSAWPLP</sequence>
<accession>A4TEU9</accession>
<reference evidence="1" key="2">
    <citation type="journal article" date="2013" name="PLoS ONE">
        <title>A Gene Expression Study of the Activities of Aromatic Ring-Cleavage Dioxygenases in Mycobacterium gilvum PYR-GCK to Changes in Salinity and pH during Pyrene Degradation.</title>
        <authorList>
            <person name="Badejo A.C."/>
            <person name="Badejo A.O."/>
            <person name="Shin K.H."/>
            <person name="Chai Y.G."/>
        </authorList>
    </citation>
    <scope>NUCLEOTIDE SEQUENCE [LARGE SCALE GENOMIC DNA]</scope>
    <source>
        <strain evidence="1">PYR-GCK</strain>
    </source>
</reference>
<dbReference type="EMBL" id="CP000656">
    <property type="protein sequence ID" value="ABP47325.1"/>
    <property type="molecule type" value="Genomic_DNA"/>
</dbReference>
<reference evidence="1" key="1">
    <citation type="submission" date="2007-04" db="EMBL/GenBank/DDBJ databases">
        <authorList>
            <consortium name="US DOE Joint Genome Institute"/>
            <person name="Copeland A."/>
            <person name="Lucas S."/>
            <person name="Lapidus A."/>
            <person name="Barry K."/>
            <person name="Detter J.C."/>
            <person name="Glavina del Rio T."/>
            <person name="Hammon N."/>
            <person name="Israni S."/>
            <person name="Dalin E."/>
            <person name="Tice H."/>
            <person name="Pitluck S."/>
            <person name="Chain P."/>
            <person name="Malfatti S."/>
            <person name="Shin M."/>
            <person name="Vergez L."/>
            <person name="Schmutz J."/>
            <person name="Larimer F."/>
            <person name="Land M."/>
            <person name="Hauser L."/>
            <person name="Kyrpides N."/>
            <person name="Mikhailova N."/>
            <person name="Miller C."/>
            <person name="Richardson P."/>
        </authorList>
    </citation>
    <scope>NUCLEOTIDE SEQUENCE</scope>
    <source>
        <strain evidence="1">PYR-GCK</strain>
    </source>
</reference>
<protein>
    <submittedName>
        <fullName evidence="1">Uncharacterized protein</fullName>
    </submittedName>
</protein>
<dbReference type="KEGG" id="mgi:Mflv_4857"/>
<evidence type="ECO:0000313" key="1">
    <source>
        <dbReference type="EMBL" id="ABP47325.1"/>
    </source>
</evidence>
<name>A4TEU9_MYCGI</name>
<dbReference type="STRING" id="350054.Mflv_4857"/>
<dbReference type="AlphaFoldDB" id="A4TEU9"/>
<organism evidence="1">
    <name type="scientific">Mycolicibacterium gilvum (strain PYR-GCK)</name>
    <name type="common">Mycobacterium gilvum (strain PYR-GCK)</name>
    <dbReference type="NCBI Taxonomy" id="350054"/>
    <lineage>
        <taxon>Bacteria</taxon>
        <taxon>Bacillati</taxon>
        <taxon>Actinomycetota</taxon>
        <taxon>Actinomycetes</taxon>
        <taxon>Mycobacteriales</taxon>
        <taxon>Mycobacteriaceae</taxon>
        <taxon>Mycolicibacterium</taxon>
    </lineage>
</organism>
<dbReference type="HOGENOM" id="CLU_2001331_0_0_11"/>